<dbReference type="AlphaFoldDB" id="A0A1Y6EX28"/>
<dbReference type="EMBL" id="FXWH01000001">
    <property type="protein sequence ID" value="SMQ64833.1"/>
    <property type="molecule type" value="Genomic_DNA"/>
</dbReference>
<accession>A0A1Y6EX28</accession>
<reference evidence="2" key="1">
    <citation type="submission" date="2017-04" db="EMBL/GenBank/DDBJ databases">
        <authorList>
            <person name="Varghese N."/>
            <person name="Submissions S."/>
        </authorList>
    </citation>
    <scope>NUCLEOTIDE SEQUENCE [LARGE SCALE GENOMIC DNA]</scope>
</reference>
<evidence type="ECO:0000313" key="1">
    <source>
        <dbReference type="EMBL" id="SMQ64833.1"/>
    </source>
</evidence>
<keyword evidence="2" id="KW-1185">Reference proteome</keyword>
<name>A0A1Y6EX28_9GAMM</name>
<dbReference type="Proteomes" id="UP000194450">
    <property type="component" value="Unassembled WGS sequence"/>
</dbReference>
<dbReference type="RefSeq" id="WP_086434224.1">
    <property type="nucleotide sequence ID" value="NZ_FXWH01000001.1"/>
</dbReference>
<sequence>MTKSATQARQWQWLFMIMSLVIISGCMESDQPFMKGREPEIVTKDFFEAIYNERDLEAAQKISSDSLASLLGSYGTVNGVQRHLLNRYYDNVDITIDTTSMRPFMDRQDSMRINVLMTGEYDGDMLDELRSVKIIQVNDRWYVDEILDDPYK</sequence>
<organism evidence="1 2">
    <name type="scientific">Pseudidiomarina planktonica</name>
    <dbReference type="NCBI Taxonomy" id="1323738"/>
    <lineage>
        <taxon>Bacteria</taxon>
        <taxon>Pseudomonadati</taxon>
        <taxon>Pseudomonadota</taxon>
        <taxon>Gammaproteobacteria</taxon>
        <taxon>Alteromonadales</taxon>
        <taxon>Idiomarinaceae</taxon>
        <taxon>Pseudidiomarina</taxon>
    </lineage>
</organism>
<dbReference type="PROSITE" id="PS51257">
    <property type="entry name" value="PROKAR_LIPOPROTEIN"/>
    <property type="match status" value="1"/>
</dbReference>
<proteinExistence type="predicted"/>
<gene>
    <name evidence="1" type="ORF">SAMN06297229_1115</name>
</gene>
<dbReference type="OrthoDB" id="5767078at2"/>
<protein>
    <recommendedName>
        <fullName evidence="3">DUF3828 domain-containing protein</fullName>
    </recommendedName>
</protein>
<evidence type="ECO:0008006" key="3">
    <source>
        <dbReference type="Google" id="ProtNLM"/>
    </source>
</evidence>
<evidence type="ECO:0000313" key="2">
    <source>
        <dbReference type="Proteomes" id="UP000194450"/>
    </source>
</evidence>